<gene>
    <name evidence="2" type="ORF">Din_022940</name>
</gene>
<dbReference type="EMBL" id="GHES01022940">
    <property type="protein sequence ID" value="MPA53499.1"/>
    <property type="molecule type" value="Transcribed_RNA"/>
</dbReference>
<evidence type="ECO:0000256" key="1">
    <source>
        <dbReference type="SAM" id="MobiDB-lite"/>
    </source>
</evidence>
<reference evidence="2" key="1">
    <citation type="submission" date="2019-08" db="EMBL/GenBank/DDBJ databases">
        <title>Reference gene set and small RNA set construction with multiple tissues from Davidia involucrata Baill.</title>
        <authorList>
            <person name="Yang H."/>
            <person name="Zhou C."/>
            <person name="Li G."/>
            <person name="Wang J."/>
            <person name="Gao P."/>
            <person name="Wang M."/>
            <person name="Wang R."/>
            <person name="Zhao Y."/>
        </authorList>
    </citation>
    <scope>NUCLEOTIDE SEQUENCE</scope>
    <source>
        <tissue evidence="2">Mixed with DoveR01_LX</tissue>
    </source>
</reference>
<protein>
    <submittedName>
        <fullName evidence="2">Uncharacterized protein</fullName>
    </submittedName>
</protein>
<dbReference type="PANTHER" id="PTHR26312:SF176">
    <property type="entry name" value="TETRATRICOPEPTIDE-LIKE HELICAL DOMAIN-CONTAINING PROTEIN-RELATED"/>
    <property type="match status" value="1"/>
</dbReference>
<dbReference type="Gene3D" id="1.25.40.10">
    <property type="entry name" value="Tetratricopeptide repeat domain"/>
    <property type="match status" value="1"/>
</dbReference>
<organism evidence="2">
    <name type="scientific">Davidia involucrata</name>
    <name type="common">Dove tree</name>
    <dbReference type="NCBI Taxonomy" id="16924"/>
    <lineage>
        <taxon>Eukaryota</taxon>
        <taxon>Viridiplantae</taxon>
        <taxon>Streptophyta</taxon>
        <taxon>Embryophyta</taxon>
        <taxon>Tracheophyta</taxon>
        <taxon>Spermatophyta</taxon>
        <taxon>Magnoliopsida</taxon>
        <taxon>eudicotyledons</taxon>
        <taxon>Gunneridae</taxon>
        <taxon>Pentapetalae</taxon>
        <taxon>asterids</taxon>
        <taxon>Cornales</taxon>
        <taxon>Nyssaceae</taxon>
        <taxon>Davidia</taxon>
    </lineage>
</organism>
<accession>A0A5B7A9T6</accession>
<sequence>MRLKIAPTSVQSSQHVVPQCVASPKPKSLIASSSLTKCTIRDRALVCRFVCSPMKILMSPSFHEPVSRGHTLKRACNTDFDGVFDDESCKEIEGLAQKFDISDNEENEEEMNNSNICTASERSFSTCTKLEFLEPHVLGIWPESPEWPEGEEFMRASIEMKANRVDLPLSLRMIKKKQQWQEGFGDLGESACCSVKMAFSSMVFIVLELQSYALQMREVLSYEDLEGITARVQREMHTSFAWLFQQVFSRTPSLMIYVMILLANFSVQSMANNIVLSKTTETVSVTDRQNQQQQSEVDMVPGNNGETGGGGGDRYLDGSSLSIQSPNCVPDHMSRTYSNEDHKLDREEAQLWKSVVDEAMRMGVELRGDVLDHETMQQFVSPVTVELEPDNYVDYFRTDLVYQMGLSQEPNNPLLLCNYAQFLFLVAHDHDRAEECFKRAIQVEPLDAEALSQYANFLWIVREDLWEAEERYQEAMAAEPENPYHASKYANFLWNTGGEETCFPLNTSYNKIEAQNL</sequence>
<feature type="region of interest" description="Disordered" evidence="1">
    <location>
        <begin position="281"/>
        <end position="317"/>
    </location>
</feature>
<dbReference type="InterPro" id="IPR011990">
    <property type="entry name" value="TPR-like_helical_dom_sf"/>
</dbReference>
<evidence type="ECO:0000313" key="2">
    <source>
        <dbReference type="EMBL" id="MPA53499.1"/>
    </source>
</evidence>
<name>A0A5B7A9T6_DAVIN</name>
<proteinExistence type="predicted"/>
<dbReference type="SUPFAM" id="SSF48452">
    <property type="entry name" value="TPR-like"/>
    <property type="match status" value="1"/>
</dbReference>
<feature type="compositionally biased region" description="Polar residues" evidence="1">
    <location>
        <begin position="281"/>
        <end position="296"/>
    </location>
</feature>
<dbReference type="PANTHER" id="PTHR26312">
    <property type="entry name" value="TETRATRICOPEPTIDE REPEAT PROTEIN 5"/>
    <property type="match status" value="1"/>
</dbReference>
<dbReference type="AlphaFoldDB" id="A0A5B7A9T6"/>